<evidence type="ECO:0000259" key="3">
    <source>
        <dbReference type="Pfam" id="PF02371"/>
    </source>
</evidence>
<dbReference type="Proteomes" id="UP001595997">
    <property type="component" value="Unassembled WGS sequence"/>
</dbReference>
<sequence length="340" mass="36844">MSRCGGRWRTAATWPAVCCGLLAGGQSVVAVPPILMARTRASVRQRGKSDPIDALAVARAAQREPGLPAARRDEEALELRLLVDHRRTLIAERTRIINRLRWHCHALDPDLAPGLRELSRKCAQAELLRRLDACPVSVRREIAVELVEDIRALTEKITALGRRLTLRVTPLAPNLAAVPGVGAVTAAVLVSETAGVDRFTSKAAFAPACRSGSDTGLERKQRSRPPQPRREPAAECGSRHRAHPAQTRHPPAGPRSLRPAEGEWQDPARGPACPQTPPGRRRLPQSAPRPATQGPHGRDLRPAAERAEQGNQRRDPDAERRAAGGHAEGEQGQGLGMERA</sequence>
<dbReference type="RefSeq" id="WP_386448647.1">
    <property type="nucleotide sequence ID" value="NZ_JBHSFH010000007.1"/>
</dbReference>
<evidence type="ECO:0000256" key="1">
    <source>
        <dbReference type="SAM" id="MobiDB-lite"/>
    </source>
</evidence>
<organism evidence="4 5">
    <name type="scientific">Streptomyces ovatisporus</name>
    <dbReference type="NCBI Taxonomy" id="1128682"/>
    <lineage>
        <taxon>Bacteria</taxon>
        <taxon>Bacillati</taxon>
        <taxon>Actinomycetota</taxon>
        <taxon>Actinomycetes</taxon>
        <taxon>Kitasatosporales</taxon>
        <taxon>Streptomycetaceae</taxon>
        <taxon>Streptomyces</taxon>
    </lineage>
</organism>
<dbReference type="EMBL" id="JBHSFH010000007">
    <property type="protein sequence ID" value="MFC4495595.1"/>
    <property type="molecule type" value="Genomic_DNA"/>
</dbReference>
<dbReference type="PANTHER" id="PTHR33055:SF16">
    <property type="entry name" value="TRANSPOSASE FOR INSERTION SEQUENCE ELEMENT IS1547"/>
    <property type="match status" value="1"/>
</dbReference>
<evidence type="ECO:0000313" key="5">
    <source>
        <dbReference type="Proteomes" id="UP001595997"/>
    </source>
</evidence>
<protein>
    <submittedName>
        <fullName evidence="4">Transposase</fullName>
    </submittedName>
</protein>
<comment type="caution">
    <text evidence="4">The sequence shown here is derived from an EMBL/GenBank/DDBJ whole genome shotgun (WGS) entry which is preliminary data.</text>
</comment>
<feature type="domain" description="Transposase IS110-like N-terminal" evidence="2">
    <location>
        <begin position="10"/>
        <end position="101"/>
    </location>
</feature>
<feature type="compositionally biased region" description="Basic and acidic residues" evidence="1">
    <location>
        <begin position="296"/>
        <end position="322"/>
    </location>
</feature>
<feature type="region of interest" description="Disordered" evidence="1">
    <location>
        <begin position="208"/>
        <end position="340"/>
    </location>
</feature>
<dbReference type="Pfam" id="PF02371">
    <property type="entry name" value="Transposase_20"/>
    <property type="match status" value="1"/>
</dbReference>
<dbReference type="InterPro" id="IPR003346">
    <property type="entry name" value="Transposase_20"/>
</dbReference>
<feature type="domain" description="Transposase IS116/IS110/IS902 C-terminal" evidence="3">
    <location>
        <begin position="174"/>
        <end position="207"/>
    </location>
</feature>
<keyword evidence="5" id="KW-1185">Reference proteome</keyword>
<dbReference type="InterPro" id="IPR002525">
    <property type="entry name" value="Transp_IS110-like_N"/>
</dbReference>
<accession>A0ABV9A721</accession>
<reference evidence="5" key="1">
    <citation type="journal article" date="2019" name="Int. J. Syst. Evol. Microbiol.">
        <title>The Global Catalogue of Microorganisms (GCM) 10K type strain sequencing project: providing services to taxonomists for standard genome sequencing and annotation.</title>
        <authorList>
            <consortium name="The Broad Institute Genomics Platform"/>
            <consortium name="The Broad Institute Genome Sequencing Center for Infectious Disease"/>
            <person name="Wu L."/>
            <person name="Ma J."/>
        </authorList>
    </citation>
    <scope>NUCLEOTIDE SEQUENCE [LARGE SCALE GENOMIC DNA]</scope>
    <source>
        <strain evidence="5">CGMCC 4.7357</strain>
    </source>
</reference>
<proteinExistence type="predicted"/>
<evidence type="ECO:0000259" key="2">
    <source>
        <dbReference type="Pfam" id="PF01548"/>
    </source>
</evidence>
<dbReference type="InterPro" id="IPR047650">
    <property type="entry name" value="Transpos_IS110"/>
</dbReference>
<dbReference type="Pfam" id="PF01548">
    <property type="entry name" value="DEDD_Tnp_IS110"/>
    <property type="match status" value="1"/>
</dbReference>
<dbReference type="PANTHER" id="PTHR33055">
    <property type="entry name" value="TRANSPOSASE FOR INSERTION SEQUENCE ELEMENT IS1111A"/>
    <property type="match status" value="1"/>
</dbReference>
<name>A0ABV9A721_9ACTN</name>
<feature type="compositionally biased region" description="Gly residues" evidence="1">
    <location>
        <begin position="331"/>
        <end position="340"/>
    </location>
</feature>
<gene>
    <name evidence="4" type="ORF">ACFPA8_15805</name>
</gene>
<evidence type="ECO:0000313" key="4">
    <source>
        <dbReference type="EMBL" id="MFC4495595.1"/>
    </source>
</evidence>